<dbReference type="Pfam" id="PF23186">
    <property type="entry name" value="DUF7059"/>
    <property type="match status" value="1"/>
</dbReference>
<feature type="domain" description="DUF7782" evidence="7">
    <location>
        <begin position="383"/>
        <end position="510"/>
    </location>
</feature>
<dbReference type="Pfam" id="PF05175">
    <property type="entry name" value="MTS"/>
    <property type="match status" value="1"/>
</dbReference>
<comment type="caution">
    <text evidence="8">The sequence shown here is derived from an EMBL/GenBank/DDBJ whole genome shotgun (WGS) entry which is preliminary data.</text>
</comment>
<keyword evidence="2 8" id="KW-0489">Methyltransferase</keyword>
<keyword evidence="3 8" id="KW-0808">Transferase</keyword>
<organism evidence="8 9">
    <name type="scientific">Dietzia maris</name>
    <dbReference type="NCBI Taxonomy" id="37915"/>
    <lineage>
        <taxon>Bacteria</taxon>
        <taxon>Bacillati</taxon>
        <taxon>Actinomycetota</taxon>
        <taxon>Actinomycetes</taxon>
        <taxon>Mycobacteriales</taxon>
        <taxon>Dietziaceae</taxon>
        <taxon>Dietzia</taxon>
    </lineage>
</organism>
<sequence length="531" mass="55897">MSSPNPTLAELAPALAEAFRRHDYTVEGLERELGPEAVSALDRSDAATVRRHARDARGVGTLVRLFVLGDPLPRSEVAATLPGVDVRDGVAAGLWTAIDDGASLRAEIDLRPVDTGHGTRWVFADVDGSMVHTTTRPDHVLGVGQATLSLLRVTPSSTTGSVLDLGTGCGIQMVHASGSARTVTGTDITPRCLELAAATLAINGQRAELLHGPWFEPVAGRRFDRIVANPPFVVGPPETGHSYRESGLKLDGASRTVVSGAPQHLADGGTAVLLASWVEREDSDWRAHVSSWVPAEGVDAWIVRRDVSDPGLYVWTWLTDEGMDPRDEATTRAADAWLDHFAEEGVAGIGFGYVYLRRIDGPSSVLCEDLTHPFGDGLGDEAEAYFARTAWLREAAEQHGGQERALDATVFTVSPDVHLHLSESLAPAGPDEVGSPGSSTVVVERVTGARWRHEIDPLTASVLRGARTGALQLEDLVVLAAVGAGEDPDALAGPVRRVVADLFLHGFVVPAGMPGLLPPGVAAAVAAGAAG</sequence>
<dbReference type="PANTHER" id="PTHR45875:SF1">
    <property type="entry name" value="METHYLTRANSFERASE N6AMT1"/>
    <property type="match status" value="1"/>
</dbReference>
<evidence type="ECO:0000259" key="5">
    <source>
        <dbReference type="Pfam" id="PF05175"/>
    </source>
</evidence>
<dbReference type="CDD" id="cd02440">
    <property type="entry name" value="AdoMet_MTases"/>
    <property type="match status" value="1"/>
</dbReference>
<feature type="domain" description="DUF7059" evidence="6">
    <location>
        <begin position="22"/>
        <end position="103"/>
    </location>
</feature>
<proteinExistence type="inferred from homology"/>
<keyword evidence="4" id="KW-0949">S-adenosyl-L-methionine</keyword>
<evidence type="ECO:0000256" key="1">
    <source>
        <dbReference type="ARBA" id="ARBA00006149"/>
    </source>
</evidence>
<dbReference type="RefSeq" id="WP_119191646.1">
    <property type="nucleotide sequence ID" value="NZ_JAPWIO010000015.1"/>
</dbReference>
<comment type="similarity">
    <text evidence="1">Belongs to the eukaryotic/archaeal PrmC-related family.</text>
</comment>
<dbReference type="GO" id="GO:0008276">
    <property type="term" value="F:protein methyltransferase activity"/>
    <property type="evidence" value="ECO:0007669"/>
    <property type="project" value="TreeGrafter"/>
</dbReference>
<dbReference type="GO" id="GO:0008170">
    <property type="term" value="F:N-methyltransferase activity"/>
    <property type="evidence" value="ECO:0007669"/>
    <property type="project" value="UniProtKB-ARBA"/>
</dbReference>
<accession>A0A365PDZ5</accession>
<evidence type="ECO:0000256" key="2">
    <source>
        <dbReference type="ARBA" id="ARBA00022603"/>
    </source>
</evidence>
<dbReference type="Gene3D" id="3.40.50.150">
    <property type="entry name" value="Vaccinia Virus protein VP39"/>
    <property type="match status" value="1"/>
</dbReference>
<feature type="domain" description="Methyltransferase small" evidence="5">
    <location>
        <begin position="145"/>
        <end position="237"/>
    </location>
</feature>
<dbReference type="GO" id="GO:0035657">
    <property type="term" value="C:eRF1 methyltransferase complex"/>
    <property type="evidence" value="ECO:0007669"/>
    <property type="project" value="TreeGrafter"/>
</dbReference>
<evidence type="ECO:0000259" key="7">
    <source>
        <dbReference type="Pfam" id="PF25004"/>
    </source>
</evidence>
<dbReference type="Pfam" id="PF25004">
    <property type="entry name" value="DUF7782"/>
    <property type="match status" value="1"/>
</dbReference>
<dbReference type="InterPro" id="IPR002052">
    <property type="entry name" value="DNA_methylase_N6_adenine_CS"/>
</dbReference>
<dbReference type="AlphaFoldDB" id="A0A365PDZ5"/>
<dbReference type="Proteomes" id="UP000252187">
    <property type="component" value="Unassembled WGS sequence"/>
</dbReference>
<dbReference type="GO" id="GO:0008757">
    <property type="term" value="F:S-adenosylmethionine-dependent methyltransferase activity"/>
    <property type="evidence" value="ECO:0007669"/>
    <property type="project" value="TreeGrafter"/>
</dbReference>
<dbReference type="InterPro" id="IPR029063">
    <property type="entry name" value="SAM-dependent_MTases_sf"/>
</dbReference>
<dbReference type="PROSITE" id="PS00092">
    <property type="entry name" value="N6_MTASE"/>
    <property type="match status" value="1"/>
</dbReference>
<dbReference type="InterPro" id="IPR052190">
    <property type="entry name" value="Euk-Arch_PrmC-MTase"/>
</dbReference>
<gene>
    <name evidence="8" type="ORF">DQ226_00265</name>
</gene>
<evidence type="ECO:0000313" key="8">
    <source>
        <dbReference type="EMBL" id="RBA40997.1"/>
    </source>
</evidence>
<dbReference type="InterPro" id="IPR056684">
    <property type="entry name" value="DUF7782"/>
</dbReference>
<evidence type="ECO:0000256" key="3">
    <source>
        <dbReference type="ARBA" id="ARBA00022679"/>
    </source>
</evidence>
<dbReference type="EMBL" id="QNTT01000001">
    <property type="protein sequence ID" value="RBA40997.1"/>
    <property type="molecule type" value="Genomic_DNA"/>
</dbReference>
<dbReference type="GO" id="GO:0032259">
    <property type="term" value="P:methylation"/>
    <property type="evidence" value="ECO:0007669"/>
    <property type="project" value="UniProtKB-KW"/>
</dbReference>
<protein>
    <submittedName>
        <fullName evidence="8">SAM-dependent methyltransferase</fullName>
    </submittedName>
</protein>
<dbReference type="InterPro" id="IPR055487">
    <property type="entry name" value="DUF7059"/>
</dbReference>
<reference evidence="8 9" key="1">
    <citation type="submission" date="2018-06" db="EMBL/GenBank/DDBJ databases">
        <title>Whole genome sequencing of four bacterial strains from South Shetland trench revealing bio-synthetic gene clusters.</title>
        <authorList>
            <person name="Abdel-Mageed W.M."/>
            <person name="Lehri B."/>
            <person name="Jarmusch S.A."/>
            <person name="Miranda K."/>
            <person name="Goodfellow M."/>
            <person name="Jaspars M."/>
            <person name="Karlyshev A.V."/>
        </authorList>
    </citation>
    <scope>NUCLEOTIDE SEQUENCE [LARGE SCALE GENOMIC DNA]</scope>
    <source>
        <strain evidence="8 9">SST1</strain>
    </source>
</reference>
<evidence type="ECO:0000259" key="6">
    <source>
        <dbReference type="Pfam" id="PF23186"/>
    </source>
</evidence>
<dbReference type="SUPFAM" id="SSF53335">
    <property type="entry name" value="S-adenosyl-L-methionine-dependent methyltransferases"/>
    <property type="match status" value="1"/>
</dbReference>
<dbReference type="InterPro" id="IPR007848">
    <property type="entry name" value="Small_mtfrase_dom"/>
</dbReference>
<evidence type="ECO:0000313" key="9">
    <source>
        <dbReference type="Proteomes" id="UP000252187"/>
    </source>
</evidence>
<evidence type="ECO:0000256" key="4">
    <source>
        <dbReference type="ARBA" id="ARBA00022691"/>
    </source>
</evidence>
<name>A0A365PDZ5_9ACTN</name>
<dbReference type="PANTHER" id="PTHR45875">
    <property type="entry name" value="METHYLTRANSFERASE N6AMT1"/>
    <property type="match status" value="1"/>
</dbReference>
<dbReference type="GO" id="GO:0003676">
    <property type="term" value="F:nucleic acid binding"/>
    <property type="evidence" value="ECO:0007669"/>
    <property type="project" value="InterPro"/>
</dbReference>